<feature type="transmembrane region" description="Helical" evidence="7">
    <location>
        <begin position="330"/>
        <end position="355"/>
    </location>
</feature>
<dbReference type="InterPro" id="IPR047692">
    <property type="entry name" value="T4P_ComGB"/>
</dbReference>
<comment type="subcellular location">
    <subcellularLocation>
        <location evidence="1">Cell membrane</location>
        <topology evidence="1">Multi-pass membrane protein</topology>
    </subcellularLocation>
</comment>
<keyword evidence="4 7" id="KW-0812">Transmembrane</keyword>
<evidence type="ECO:0000313" key="9">
    <source>
        <dbReference type="EMBL" id="MTB63860.1"/>
    </source>
</evidence>
<keyword evidence="11" id="KW-1185">Reference proteome</keyword>
<dbReference type="InterPro" id="IPR003004">
    <property type="entry name" value="GspF/PilC"/>
</dbReference>
<dbReference type="Pfam" id="PF00482">
    <property type="entry name" value="T2SSF"/>
    <property type="match status" value="2"/>
</dbReference>
<comment type="similarity">
    <text evidence="2">Belongs to the GSP F family.</text>
</comment>
<dbReference type="EMBL" id="WLCG01000002">
    <property type="protein sequence ID" value="MTB63860.1"/>
    <property type="molecule type" value="Genomic_DNA"/>
</dbReference>
<dbReference type="InterPro" id="IPR042094">
    <property type="entry name" value="T2SS_GspF_sf"/>
</dbReference>
<dbReference type="NCBIfam" id="NF041012">
    <property type="entry name" value="T4P_ComGB"/>
    <property type="match status" value="1"/>
</dbReference>
<sequence length="360" mass="41477">MLLQKIIRCIPQKNGIGKLKHFLNQDISVFVKQRPRKLSLIRQRKVIELFHNLFISGFHLVEIVDFLKRSQLLADCYTTILSQGLLAGKTFSALLSDLQFSETVVTQVALAEVHGKLELSLSNIQDYLSNLMKIRKKLVEVATYPVILLVFLLAIMLGLKNYLLPQLEEENGLTKMIDNLPIFFLTLLGTGLVITLLLKYWYEKSEKVKTISLLVRLPFLGKLMQLYLTAYYAREWGNLIGQGLEMSQISDLMQQQSSSLFRGLGSQLEKALENGTSFEEHIRSYSFFRRELSLIIEYGQVKAKLGHELAVYADECWEEFFTKIQTYMQFIQPIVFLFVALIIVLIYAAMLLPIYQQMEI</sequence>
<evidence type="ECO:0000256" key="6">
    <source>
        <dbReference type="ARBA" id="ARBA00023136"/>
    </source>
</evidence>
<evidence type="ECO:0000259" key="8">
    <source>
        <dbReference type="Pfam" id="PF00482"/>
    </source>
</evidence>
<keyword evidence="6 7" id="KW-0472">Membrane</keyword>
<dbReference type="PANTHER" id="PTHR30012">
    <property type="entry name" value="GENERAL SECRETION PATHWAY PROTEIN"/>
    <property type="match status" value="1"/>
</dbReference>
<feature type="transmembrane region" description="Helical" evidence="7">
    <location>
        <begin position="141"/>
        <end position="159"/>
    </location>
</feature>
<dbReference type="InterPro" id="IPR018076">
    <property type="entry name" value="T2SS_GspF_dom"/>
</dbReference>
<dbReference type="Gene3D" id="1.20.81.30">
    <property type="entry name" value="Type II secretion system (T2SS), domain F"/>
    <property type="match status" value="2"/>
</dbReference>
<dbReference type="PRINTS" id="PR00812">
    <property type="entry name" value="BCTERIALGSPF"/>
</dbReference>
<evidence type="ECO:0000313" key="12">
    <source>
        <dbReference type="Proteomes" id="UP000435423"/>
    </source>
</evidence>
<dbReference type="AlphaFoldDB" id="A0A6I4RSP9"/>
<accession>A0A6I4RSP9</accession>
<evidence type="ECO:0000256" key="7">
    <source>
        <dbReference type="SAM" id="Phobius"/>
    </source>
</evidence>
<feature type="transmembrane region" description="Helical" evidence="7">
    <location>
        <begin position="179"/>
        <end position="201"/>
    </location>
</feature>
<evidence type="ECO:0000256" key="1">
    <source>
        <dbReference type="ARBA" id="ARBA00004651"/>
    </source>
</evidence>
<protein>
    <submittedName>
        <fullName evidence="10">Type II secretion system F family protein</fullName>
    </submittedName>
</protein>
<reference evidence="9 11" key="2">
    <citation type="submission" date="2019-11" db="EMBL/GenBank/DDBJ databases">
        <title>Streptococcis sp. isolated from the respiratory tract of Marmot.</title>
        <authorList>
            <person name="Zhang G."/>
        </authorList>
    </citation>
    <scope>NUCLEOTIDE SEQUENCE [LARGE SCALE GENOMIC DNA]</scope>
    <source>
        <strain evidence="11">zg-86</strain>
        <strain evidence="9">Zg-86</strain>
    </source>
</reference>
<evidence type="ECO:0000256" key="3">
    <source>
        <dbReference type="ARBA" id="ARBA00022475"/>
    </source>
</evidence>
<dbReference type="Proteomes" id="UP000435423">
    <property type="component" value="Unassembled WGS sequence"/>
</dbReference>
<evidence type="ECO:0000256" key="4">
    <source>
        <dbReference type="ARBA" id="ARBA00022692"/>
    </source>
</evidence>
<keyword evidence="3" id="KW-1003">Cell membrane</keyword>
<proteinExistence type="inferred from homology"/>
<evidence type="ECO:0000313" key="10">
    <source>
        <dbReference type="EMBL" id="MWV55842.1"/>
    </source>
</evidence>
<dbReference type="Proteomes" id="UP000435060">
    <property type="component" value="Unassembled WGS sequence"/>
</dbReference>
<dbReference type="EMBL" id="WUBJ01000002">
    <property type="protein sequence ID" value="MWV55842.1"/>
    <property type="molecule type" value="Genomic_DNA"/>
</dbReference>
<keyword evidence="5 7" id="KW-1133">Transmembrane helix</keyword>
<dbReference type="GO" id="GO:0005886">
    <property type="term" value="C:plasma membrane"/>
    <property type="evidence" value="ECO:0007669"/>
    <property type="project" value="UniProtKB-SubCell"/>
</dbReference>
<name>A0A6I4RSP9_9STRE</name>
<feature type="domain" description="Type II secretion system protein GspF" evidence="8">
    <location>
        <begin position="52"/>
        <end position="165"/>
    </location>
</feature>
<comment type="caution">
    <text evidence="10">The sequence shown here is derived from an EMBL/GenBank/DDBJ whole genome shotgun (WGS) entry which is preliminary data.</text>
</comment>
<evidence type="ECO:0000256" key="2">
    <source>
        <dbReference type="ARBA" id="ARBA00005745"/>
    </source>
</evidence>
<reference evidence="10 12" key="1">
    <citation type="submission" date="2019-10" db="EMBL/GenBank/DDBJ databases">
        <title>Streptococcis sp, isolated from the respiratory tract of Marmot.</title>
        <authorList>
            <person name="Zhang G."/>
        </authorList>
    </citation>
    <scope>NUCLEOTIDE SEQUENCE [LARGE SCALE GENOMIC DNA]</scope>
    <source>
        <strain evidence="12">zg-70</strain>
        <strain evidence="10">Zg-70</strain>
    </source>
</reference>
<evidence type="ECO:0000256" key="5">
    <source>
        <dbReference type="ARBA" id="ARBA00022989"/>
    </source>
</evidence>
<organism evidence="10 12">
    <name type="scientific">Streptococcus zhangguiae</name>
    <dbReference type="NCBI Taxonomy" id="2664091"/>
    <lineage>
        <taxon>Bacteria</taxon>
        <taxon>Bacillati</taxon>
        <taxon>Bacillota</taxon>
        <taxon>Bacilli</taxon>
        <taxon>Lactobacillales</taxon>
        <taxon>Streptococcaceae</taxon>
        <taxon>Streptococcus</taxon>
    </lineage>
</organism>
<dbReference type="PANTHER" id="PTHR30012:SF0">
    <property type="entry name" value="TYPE II SECRETION SYSTEM PROTEIN F-RELATED"/>
    <property type="match status" value="1"/>
</dbReference>
<evidence type="ECO:0000313" key="11">
    <source>
        <dbReference type="Proteomes" id="UP000435060"/>
    </source>
</evidence>
<feature type="domain" description="Type II secretion system protein GspF" evidence="8">
    <location>
        <begin position="233"/>
        <end position="353"/>
    </location>
</feature>
<gene>
    <name evidence="9" type="ORF">GGG87_02385</name>
    <name evidence="10" type="ORF">GGH11_02390</name>
</gene>